<proteinExistence type="predicted"/>
<comment type="caution">
    <text evidence="8">The sequence shown here is derived from an EMBL/GenBank/DDBJ whole genome shotgun (WGS) entry which is preliminary data.</text>
</comment>
<dbReference type="PANTHER" id="PTHR46513">
    <property type="entry name" value="VITELLOGENIN RECEPTOR-LIKE PROTEIN-RELATED-RELATED"/>
    <property type="match status" value="1"/>
</dbReference>
<feature type="repeat" description="LDL-receptor class B" evidence="6">
    <location>
        <begin position="181"/>
        <end position="223"/>
    </location>
</feature>
<dbReference type="AlphaFoldDB" id="A0AA88YDS8"/>
<evidence type="ECO:0000313" key="8">
    <source>
        <dbReference type="EMBL" id="KAK3103210.1"/>
    </source>
</evidence>
<dbReference type="Pfam" id="PF14670">
    <property type="entry name" value="FXa_inhibition"/>
    <property type="match status" value="3"/>
</dbReference>
<feature type="non-terminal residue" evidence="8">
    <location>
        <position position="1"/>
    </location>
</feature>
<feature type="repeat" description="LDL-receptor class B" evidence="6">
    <location>
        <begin position="709"/>
        <end position="751"/>
    </location>
</feature>
<feature type="repeat" description="LDL-receptor class B" evidence="6">
    <location>
        <begin position="403"/>
        <end position="445"/>
    </location>
</feature>
<feature type="repeat" description="LDL-receptor class B" evidence="6">
    <location>
        <begin position="752"/>
        <end position="794"/>
    </location>
</feature>
<feature type="repeat" description="LDL-receptor class B" evidence="6">
    <location>
        <begin position="360"/>
        <end position="402"/>
    </location>
</feature>
<evidence type="ECO:0000313" key="9">
    <source>
        <dbReference type="Proteomes" id="UP001186944"/>
    </source>
</evidence>
<keyword evidence="5" id="KW-0325">Glycoprotein</keyword>
<dbReference type="InterPro" id="IPR050778">
    <property type="entry name" value="Cueball_EGF_LRP_Nidogen"/>
</dbReference>
<gene>
    <name evidence="8" type="ORF">FSP39_017453</name>
</gene>
<evidence type="ECO:0000256" key="3">
    <source>
        <dbReference type="ARBA" id="ARBA00022737"/>
    </source>
</evidence>
<keyword evidence="4" id="KW-1015">Disulfide bond</keyword>
<dbReference type="Gene3D" id="2.120.10.30">
    <property type="entry name" value="TolB, C-terminal domain"/>
    <property type="match status" value="4"/>
</dbReference>
<sequence length="981" mass="110692">AFISGYPLLLFANRRDLQIIDAKSNGNTTIIQEGLEDAAAVDFYYEERSVFWTDVSLEMIKRTWVNGTQASENIITSGLVSPDGLAVDWIAKKIYWTDSETNRIEVSNMDGSYRKVLFWKNLDQPRAIALDPLNGWMFWTDWGETPKIERCSMNGDHSTRSVIVNDNIHWPNGLTLDYNDLKIYWADAKLSFIHSCDYDGKNRRSVIKGFLPHAFAITLSDRTLFWTDWQTRSIHSCDKITGSNRKVVLEDIYSPMDIHVFSAKRQPKGRDDHPCRVNNGGCSHLCLISATLPYYSCACPTGVKLKDNYTCAEGGEQILLLARRTDIRRISLDTPDYTDVVLQLHNIKHAIAIDYDPVDGHVYWSDDEVRAIRRAYLDSTGEEVVMSTGIDHPDGLAVDWIARNLYWTDTGTDRIEVSRLNGSSRRVLISEDLDEPRAITLDPEAGLMYWTDWGAAPKIERANLDGSNRVVLVNSSLGWPNGLAIDINNTIKKIYWGDAKLDKIEVANIDGSNRWVLVSENLPHLFGFSILGDYIYWTDWQRRSIERVNKHTGLERQQIVEQLPDLMGLKAVNVLTFSGTNPCAKNNGGCSHLCLMNAELGPMCACPMGLELVSNSKTCIVPEAFLLFTSNKDIKRMSLETNHRIMPIPIKGVHNALAIDFDINDDRIYWTDGELKSISRAFLNGSSIDPLIQYGLKFPEGMAVDWVAKNLYWVDTGTKRIEVSRLDGSSRRVIVWKDLHHPRALAVHPPNGHIFWTDLHDSGKLERAALDGTMRKILINNLGAVNGLTIDYGEDRLYWANGNFIESSDLDGRNRIKVVTEIAQPMGLTLYHDFVFWADWQRHTIERANKTTGTNRTTIQSNINDVRDLLVFHSSRQSGTNSCKDNNGGCSHLCLAHPVDHSSNTTHHCACPTHFRLHIDSKSCSAPNTFLLFSQKNVISRLVINKGGDLDPDTPEVVLPIPGLKNIKGLDYDPWNIIFTG</sequence>
<dbReference type="SUPFAM" id="SSF63825">
    <property type="entry name" value="YWTD domain"/>
    <property type="match status" value="3"/>
</dbReference>
<organism evidence="8 9">
    <name type="scientific">Pinctada imbricata</name>
    <name type="common">Atlantic pearl-oyster</name>
    <name type="synonym">Pinctada martensii</name>
    <dbReference type="NCBI Taxonomy" id="66713"/>
    <lineage>
        <taxon>Eukaryota</taxon>
        <taxon>Metazoa</taxon>
        <taxon>Spiralia</taxon>
        <taxon>Lophotrochozoa</taxon>
        <taxon>Mollusca</taxon>
        <taxon>Bivalvia</taxon>
        <taxon>Autobranchia</taxon>
        <taxon>Pteriomorphia</taxon>
        <taxon>Pterioida</taxon>
        <taxon>Pterioidea</taxon>
        <taxon>Pteriidae</taxon>
        <taxon>Pinctada</taxon>
    </lineage>
</organism>
<feature type="domain" description="EGF-like" evidence="7">
    <location>
        <begin position="274"/>
        <end position="312"/>
    </location>
</feature>
<evidence type="ECO:0000256" key="6">
    <source>
        <dbReference type="PROSITE-ProRule" id="PRU00461"/>
    </source>
</evidence>
<feature type="repeat" description="LDL-receptor class B" evidence="6">
    <location>
        <begin position="666"/>
        <end position="708"/>
    </location>
</feature>
<feature type="repeat" description="LDL-receptor class B" evidence="6">
    <location>
        <begin position="795"/>
        <end position="834"/>
    </location>
</feature>
<reference evidence="8" key="1">
    <citation type="submission" date="2019-08" db="EMBL/GenBank/DDBJ databases">
        <title>The improved chromosome-level genome for the pearl oyster Pinctada fucata martensii using PacBio sequencing and Hi-C.</title>
        <authorList>
            <person name="Zheng Z."/>
        </authorList>
    </citation>
    <scope>NUCLEOTIDE SEQUENCE</scope>
    <source>
        <strain evidence="8">ZZ-2019</strain>
        <tissue evidence="8">Adductor muscle</tissue>
    </source>
</reference>
<dbReference type="FunFam" id="2.120.10.30:FF:000241">
    <property type="entry name" value="Low-density lipoprotein receptor-related protein 6"/>
    <property type="match status" value="1"/>
</dbReference>
<accession>A0AA88YDS8</accession>
<dbReference type="FunFam" id="2.120.10.30:FF:000001">
    <property type="entry name" value="Low-density lipoprotein receptor-related protein 6"/>
    <property type="match status" value="2"/>
</dbReference>
<dbReference type="PROSITE" id="PS51120">
    <property type="entry name" value="LDLRB"/>
    <property type="match status" value="12"/>
</dbReference>
<keyword evidence="3" id="KW-0677">Repeat</keyword>
<dbReference type="Pfam" id="PF00058">
    <property type="entry name" value="Ldl_recept_b"/>
    <property type="match status" value="9"/>
</dbReference>
<dbReference type="Proteomes" id="UP001186944">
    <property type="component" value="Unassembled WGS sequence"/>
</dbReference>
<dbReference type="PANTHER" id="PTHR46513:SF41">
    <property type="entry name" value="LOW-DENSITY LIPOPROTEIN RECEPTOR-RELATED PROTEIN"/>
    <property type="match status" value="1"/>
</dbReference>
<dbReference type="InterPro" id="IPR000742">
    <property type="entry name" value="EGF"/>
</dbReference>
<dbReference type="Gene3D" id="2.10.25.10">
    <property type="entry name" value="Laminin"/>
    <property type="match status" value="1"/>
</dbReference>
<dbReference type="EMBL" id="VSWD01000005">
    <property type="protein sequence ID" value="KAK3103210.1"/>
    <property type="molecule type" value="Genomic_DNA"/>
</dbReference>
<feature type="repeat" description="LDL-receptor class B" evidence="6">
    <location>
        <begin position="135"/>
        <end position="180"/>
    </location>
</feature>
<feature type="repeat" description="LDL-receptor class B" evidence="6">
    <location>
        <begin position="48"/>
        <end position="91"/>
    </location>
</feature>
<evidence type="ECO:0000256" key="5">
    <source>
        <dbReference type="ARBA" id="ARBA00023180"/>
    </source>
</evidence>
<feature type="domain" description="EGF-like" evidence="7">
    <location>
        <begin position="882"/>
        <end position="925"/>
    </location>
</feature>
<protein>
    <recommendedName>
        <fullName evidence="7">EGF-like domain-containing protein</fullName>
    </recommendedName>
</protein>
<feature type="repeat" description="LDL-receptor class B" evidence="6">
    <location>
        <begin position="92"/>
        <end position="134"/>
    </location>
</feature>
<evidence type="ECO:0000256" key="1">
    <source>
        <dbReference type="ARBA" id="ARBA00022536"/>
    </source>
</evidence>
<dbReference type="SMART" id="SM00181">
    <property type="entry name" value="EGF"/>
    <property type="match status" value="3"/>
</dbReference>
<name>A0AA88YDS8_PINIB</name>
<feature type="repeat" description="LDL-receptor class B" evidence="6">
    <location>
        <begin position="446"/>
        <end position="489"/>
    </location>
</feature>
<feature type="repeat" description="LDL-receptor class B" evidence="6">
    <location>
        <begin position="492"/>
        <end position="534"/>
    </location>
</feature>
<feature type="domain" description="EGF-like" evidence="7">
    <location>
        <begin position="582"/>
        <end position="620"/>
    </location>
</feature>
<evidence type="ECO:0000256" key="2">
    <source>
        <dbReference type="ARBA" id="ARBA00022729"/>
    </source>
</evidence>
<evidence type="ECO:0000259" key="7">
    <source>
        <dbReference type="SMART" id="SM00181"/>
    </source>
</evidence>
<keyword evidence="9" id="KW-1185">Reference proteome</keyword>
<keyword evidence="1" id="KW-0245">EGF-like domain</keyword>
<dbReference type="SUPFAM" id="SSF57196">
    <property type="entry name" value="EGF/Laminin"/>
    <property type="match status" value="3"/>
</dbReference>
<dbReference type="InterPro" id="IPR011042">
    <property type="entry name" value="6-blade_b-propeller_TolB-like"/>
</dbReference>
<keyword evidence="2" id="KW-0732">Signal</keyword>
<evidence type="ECO:0000256" key="4">
    <source>
        <dbReference type="ARBA" id="ARBA00023157"/>
    </source>
</evidence>
<dbReference type="InterPro" id="IPR000033">
    <property type="entry name" value="LDLR_classB_rpt"/>
</dbReference>
<dbReference type="SMART" id="SM00135">
    <property type="entry name" value="LY"/>
    <property type="match status" value="15"/>
</dbReference>